<sequence>MGCMMADMASLAPLAPSDEGKAGEGAIGEGGDIIVEIRRDLKHCVKENDREDDKVEEL</sequence>
<evidence type="ECO:0000313" key="2">
    <source>
        <dbReference type="EnsemblPlants" id="ONIVA11G04910.1"/>
    </source>
</evidence>
<feature type="region of interest" description="Disordered" evidence="1">
    <location>
        <begin position="1"/>
        <end position="27"/>
    </location>
</feature>
<evidence type="ECO:0000313" key="3">
    <source>
        <dbReference type="Proteomes" id="UP000006591"/>
    </source>
</evidence>
<protein>
    <submittedName>
        <fullName evidence="2">Uncharacterized protein</fullName>
    </submittedName>
</protein>
<dbReference type="AlphaFoldDB" id="A0A0E0IYX6"/>
<organism evidence="2">
    <name type="scientific">Oryza nivara</name>
    <name type="common">Indian wild rice</name>
    <name type="synonym">Oryza sativa f. spontanea</name>
    <dbReference type="NCBI Taxonomy" id="4536"/>
    <lineage>
        <taxon>Eukaryota</taxon>
        <taxon>Viridiplantae</taxon>
        <taxon>Streptophyta</taxon>
        <taxon>Embryophyta</taxon>
        <taxon>Tracheophyta</taxon>
        <taxon>Spermatophyta</taxon>
        <taxon>Magnoliopsida</taxon>
        <taxon>Liliopsida</taxon>
        <taxon>Poales</taxon>
        <taxon>Poaceae</taxon>
        <taxon>BOP clade</taxon>
        <taxon>Oryzoideae</taxon>
        <taxon>Oryzeae</taxon>
        <taxon>Oryzinae</taxon>
        <taxon>Oryza</taxon>
    </lineage>
</organism>
<name>A0A0E0IYX6_ORYNI</name>
<evidence type="ECO:0000256" key="1">
    <source>
        <dbReference type="SAM" id="MobiDB-lite"/>
    </source>
</evidence>
<reference evidence="2" key="2">
    <citation type="submission" date="2018-04" db="EMBL/GenBank/DDBJ databases">
        <title>OnivRS2 (Oryza nivara Reference Sequence Version 2).</title>
        <authorList>
            <person name="Zhang J."/>
            <person name="Kudrna D."/>
            <person name="Lee S."/>
            <person name="Talag J."/>
            <person name="Rajasekar S."/>
            <person name="Welchert J."/>
            <person name="Hsing Y.-I."/>
            <person name="Wing R.A."/>
        </authorList>
    </citation>
    <scope>NUCLEOTIDE SEQUENCE [LARGE SCALE GENOMIC DNA]</scope>
    <source>
        <strain evidence="2">SL10</strain>
    </source>
</reference>
<proteinExistence type="predicted"/>
<keyword evidence="3" id="KW-1185">Reference proteome</keyword>
<reference evidence="2" key="1">
    <citation type="submission" date="2015-04" db="UniProtKB">
        <authorList>
            <consortium name="EnsemblPlants"/>
        </authorList>
    </citation>
    <scope>IDENTIFICATION</scope>
    <source>
        <strain evidence="2">SL10</strain>
    </source>
</reference>
<dbReference type="HOGENOM" id="CLU_3109634_0_0_1"/>
<dbReference type="Proteomes" id="UP000006591">
    <property type="component" value="Chromosome 11"/>
</dbReference>
<accession>A0A0E0IYX6</accession>
<dbReference type="Gramene" id="ONIVA11G04910.1">
    <property type="protein sequence ID" value="ONIVA11G04910.1"/>
    <property type="gene ID" value="ONIVA11G04910"/>
</dbReference>
<dbReference type="EnsemblPlants" id="ONIVA11G04910.1">
    <property type="protein sequence ID" value="ONIVA11G04910.1"/>
    <property type="gene ID" value="ONIVA11G04910"/>
</dbReference>